<feature type="region of interest" description="Disordered" evidence="1">
    <location>
        <begin position="1"/>
        <end position="54"/>
    </location>
</feature>
<dbReference type="AlphaFoldDB" id="A0A327L078"/>
<evidence type="ECO:0000313" key="4">
    <source>
        <dbReference type="Proteomes" id="UP000249130"/>
    </source>
</evidence>
<dbReference type="Proteomes" id="UP000249130">
    <property type="component" value="Unassembled WGS sequence"/>
</dbReference>
<keyword evidence="4" id="KW-1185">Reference proteome</keyword>
<organism evidence="3 4">
    <name type="scientific">Rhodoplanes roseus</name>
    <dbReference type="NCBI Taxonomy" id="29409"/>
    <lineage>
        <taxon>Bacteria</taxon>
        <taxon>Pseudomonadati</taxon>
        <taxon>Pseudomonadota</taxon>
        <taxon>Alphaproteobacteria</taxon>
        <taxon>Hyphomicrobiales</taxon>
        <taxon>Nitrobacteraceae</taxon>
        <taxon>Rhodoplanes</taxon>
    </lineage>
</organism>
<feature type="compositionally biased region" description="Basic and acidic residues" evidence="1">
    <location>
        <begin position="1"/>
        <end position="30"/>
    </location>
</feature>
<comment type="caution">
    <text evidence="3">The sequence shown here is derived from an EMBL/GenBank/DDBJ whole genome shotgun (WGS) entry which is preliminary data.</text>
</comment>
<sequence>MTEQTRQDGNDTVDRLRNDIDSGRTRDKVQVSDPAAAPLGADEEAAGTPVTAERVAKSRRAELAEGGAAPRHDGLGSAWILIGVVVAFATAIVGWGILR</sequence>
<evidence type="ECO:0000313" key="3">
    <source>
        <dbReference type="EMBL" id="RAI43787.1"/>
    </source>
</evidence>
<keyword evidence="2" id="KW-0812">Transmembrane</keyword>
<dbReference type="EMBL" id="NPEX01000070">
    <property type="protein sequence ID" value="RAI43787.1"/>
    <property type="molecule type" value="Genomic_DNA"/>
</dbReference>
<proteinExistence type="predicted"/>
<keyword evidence="2" id="KW-1133">Transmembrane helix</keyword>
<evidence type="ECO:0000256" key="2">
    <source>
        <dbReference type="SAM" id="Phobius"/>
    </source>
</evidence>
<gene>
    <name evidence="3" type="ORF">CH341_12420</name>
</gene>
<dbReference type="RefSeq" id="WP_111419353.1">
    <property type="nucleotide sequence ID" value="NZ_NPEX01000070.1"/>
</dbReference>
<name>A0A327L078_9BRAD</name>
<dbReference type="OrthoDB" id="7306245at2"/>
<reference evidence="3 4" key="1">
    <citation type="submission" date="2017-07" db="EMBL/GenBank/DDBJ databases">
        <title>Draft Genome Sequences of Select Purple Nonsulfur Bacteria.</title>
        <authorList>
            <person name="Lasarre B."/>
            <person name="Mckinlay J.B."/>
        </authorList>
    </citation>
    <scope>NUCLEOTIDE SEQUENCE [LARGE SCALE GENOMIC DNA]</scope>
    <source>
        <strain evidence="3 4">DSM 5909</strain>
    </source>
</reference>
<feature type="transmembrane region" description="Helical" evidence="2">
    <location>
        <begin position="78"/>
        <end position="98"/>
    </location>
</feature>
<accession>A0A327L078</accession>
<protein>
    <submittedName>
        <fullName evidence="3">Uncharacterized protein</fullName>
    </submittedName>
</protein>
<evidence type="ECO:0000256" key="1">
    <source>
        <dbReference type="SAM" id="MobiDB-lite"/>
    </source>
</evidence>
<keyword evidence="2" id="KW-0472">Membrane</keyword>